<feature type="domain" description="DRBM" evidence="8">
    <location>
        <begin position="24"/>
        <end position="98"/>
    </location>
</feature>
<keyword evidence="6" id="KW-0694">RNA-binding</keyword>
<protein>
    <recommendedName>
        <fullName evidence="8">DRBM domain-containing protein</fullName>
    </recommendedName>
</protein>
<dbReference type="CDD" id="cd05402">
    <property type="entry name" value="NT_PAP_TUTase"/>
    <property type="match status" value="1"/>
</dbReference>
<dbReference type="SUPFAM" id="SSF81631">
    <property type="entry name" value="PAP/OAS1 substrate-binding domain"/>
    <property type="match status" value="1"/>
</dbReference>
<evidence type="ECO:0000259" key="8">
    <source>
        <dbReference type="PROSITE" id="PS50137"/>
    </source>
</evidence>
<dbReference type="Gene3D" id="1.10.1410.10">
    <property type="match status" value="1"/>
</dbReference>
<evidence type="ECO:0000256" key="7">
    <source>
        <dbReference type="SAM" id="MobiDB-lite"/>
    </source>
</evidence>
<sequence length="694" mass="78423">MAPKGLRRRNRRYEQKTNDISCTARFAFIQKIAEKWGKELKISRTSEPIGGLSVADQFTVHIAFGDVPYIVLGAKGVGRTEKEAESNSAWNLMSFFQQYLTLPTMVGLRRKWANAEKEIEEAVEVCRVIEETMNSEQFCQLRMVPIFSISPPEKAWARLLRLESRRLFAERKLLNSSLISTTDAQNTVLTQHHQRTNAKKRSFDVGDVSDGEGPTSRKRNKSCQVNTALDAFIQLDDRDDYDEDGLHITYISPLTTSSSSSSSVVCLEEDTDNIGSNGEATFSRQLDNAHPFLNIAKSSLSPSSRSTSRSYNNDYIIGGGTIQELSSPGERALIGVHFNVAAIPIAGKVREYRDKYPHDFAALDCEIWRHFEHNRQSDAVFKWKMDVRSILLAEFRTAFPHQNVELFAVGSTINGCGSYNSDMDLCLHISMGAEKMYPSERTYAVKTLHRLNSIIRGKPSLRRIVRRSEVIPAKVPIIKMALHPPYEGLELDVNVNNIAGIYNSHLIHHYSLLDQRFPAVCLLVKHWAITNGIGDASAGSFNSYSLILLVLHYFQCGVKPAVLPNLQYLYPDKFGCMPPLNELNLFQTLQRLPPRMQNNQSIGELLIGFFHYYAAFDFENVAISMRDACMFSRANMAPEASIYRVFIEEPFDGKNTARCVTKSYTIGRIRHAFKQARDAFSKFPPSLQRINVNA</sequence>
<evidence type="ECO:0000256" key="2">
    <source>
        <dbReference type="ARBA" id="ARBA00001946"/>
    </source>
</evidence>
<keyword evidence="3" id="KW-0808">Transferase</keyword>
<dbReference type="Pfam" id="PF03828">
    <property type="entry name" value="PAP_assoc"/>
    <property type="match status" value="1"/>
</dbReference>
<evidence type="ECO:0000256" key="6">
    <source>
        <dbReference type="PROSITE-ProRule" id="PRU00266"/>
    </source>
</evidence>
<dbReference type="GO" id="GO:1990817">
    <property type="term" value="F:poly(A) RNA polymerase activity"/>
    <property type="evidence" value="ECO:0007669"/>
    <property type="project" value="UniProtKB-ARBA"/>
</dbReference>
<reference evidence="9" key="1">
    <citation type="submission" date="2008-08" db="EMBL/GenBank/DDBJ databases">
        <authorList>
            <person name="Zhan X.M."/>
        </authorList>
    </citation>
    <scope>NUCLEOTIDE SEQUENCE</scope>
</reference>
<keyword evidence="5" id="KW-0460">Magnesium</keyword>
<dbReference type="InterPro" id="IPR054708">
    <property type="entry name" value="MTPAP-like_central"/>
</dbReference>
<accession>C7BVS7</accession>
<dbReference type="PANTHER" id="PTHR12271">
    <property type="entry name" value="POLY A POLYMERASE CID PAP -RELATED"/>
    <property type="match status" value="1"/>
</dbReference>
<dbReference type="EMBL" id="FM207731">
    <property type="protein sequence ID" value="CAR63592.1"/>
    <property type="molecule type" value="mRNA"/>
</dbReference>
<dbReference type="PROSITE" id="PS50137">
    <property type="entry name" value="DS_RBD"/>
    <property type="match status" value="1"/>
</dbReference>
<evidence type="ECO:0000256" key="5">
    <source>
        <dbReference type="ARBA" id="ARBA00022842"/>
    </source>
</evidence>
<proteinExistence type="evidence at transcript level"/>
<dbReference type="InterPro" id="IPR002058">
    <property type="entry name" value="PAP_assoc"/>
</dbReference>
<dbReference type="InterPro" id="IPR014720">
    <property type="entry name" value="dsRBD_dom"/>
</dbReference>
<dbReference type="GO" id="GO:0031123">
    <property type="term" value="P:RNA 3'-end processing"/>
    <property type="evidence" value="ECO:0007669"/>
    <property type="project" value="TreeGrafter"/>
</dbReference>
<dbReference type="PANTHER" id="PTHR12271:SF117">
    <property type="entry name" value="PAP-ASSOCIATED DOMAIN-CONTAINING PROTEIN"/>
    <property type="match status" value="1"/>
</dbReference>
<name>C7BVS7_ANGCA</name>
<dbReference type="Gene3D" id="3.30.460.10">
    <property type="entry name" value="Beta Polymerase, domain 2"/>
    <property type="match status" value="1"/>
</dbReference>
<evidence type="ECO:0000256" key="3">
    <source>
        <dbReference type="ARBA" id="ARBA00022679"/>
    </source>
</evidence>
<dbReference type="Pfam" id="PF22600">
    <property type="entry name" value="MTPAP-like_central"/>
    <property type="match status" value="1"/>
</dbReference>
<dbReference type="GO" id="GO:0003723">
    <property type="term" value="F:RNA binding"/>
    <property type="evidence" value="ECO:0007669"/>
    <property type="project" value="UniProtKB-UniRule"/>
</dbReference>
<evidence type="ECO:0000256" key="1">
    <source>
        <dbReference type="ARBA" id="ARBA00001936"/>
    </source>
</evidence>
<evidence type="ECO:0000313" key="9">
    <source>
        <dbReference type="EMBL" id="CAR63592.1"/>
    </source>
</evidence>
<feature type="region of interest" description="Disordered" evidence="7">
    <location>
        <begin position="189"/>
        <end position="221"/>
    </location>
</feature>
<comment type="cofactor">
    <cofactor evidence="2">
        <name>Mg(2+)</name>
        <dbReference type="ChEBI" id="CHEBI:18420"/>
    </cofactor>
</comment>
<keyword evidence="4" id="KW-0479">Metal-binding</keyword>
<dbReference type="InterPro" id="IPR043519">
    <property type="entry name" value="NT_sf"/>
</dbReference>
<dbReference type="SUPFAM" id="SSF81301">
    <property type="entry name" value="Nucleotidyltransferase"/>
    <property type="match status" value="1"/>
</dbReference>
<dbReference type="GO" id="GO:0046872">
    <property type="term" value="F:metal ion binding"/>
    <property type="evidence" value="ECO:0007669"/>
    <property type="project" value="UniProtKB-KW"/>
</dbReference>
<comment type="cofactor">
    <cofactor evidence="1">
        <name>Mn(2+)</name>
        <dbReference type="ChEBI" id="CHEBI:29035"/>
    </cofactor>
</comment>
<reference evidence="9" key="2">
    <citation type="journal article" date="2009" name="BMC Mol. Biol.">
        <title>Preliminary molecular characterization of the human pathogen Angiostrongylus cantonensis.</title>
        <authorList>
            <person name="He H."/>
            <person name="Cheng M."/>
            <person name="Yang X."/>
            <person name="Meng J."/>
            <person name="He A."/>
            <person name="Zheng X."/>
            <person name="Li Z."/>
            <person name="Guo P."/>
            <person name="Pan Z."/>
            <person name="Zhan X."/>
        </authorList>
    </citation>
    <scope>NUCLEOTIDE SEQUENCE</scope>
</reference>
<organism evidence="9">
    <name type="scientific">Angiostrongylus cantonensis</name>
    <name type="common">Rat lungworm</name>
    <dbReference type="NCBI Taxonomy" id="6313"/>
    <lineage>
        <taxon>Eukaryota</taxon>
        <taxon>Metazoa</taxon>
        <taxon>Ecdysozoa</taxon>
        <taxon>Nematoda</taxon>
        <taxon>Chromadorea</taxon>
        <taxon>Rhabditida</taxon>
        <taxon>Rhabditina</taxon>
        <taxon>Rhabditomorpha</taxon>
        <taxon>Strongyloidea</taxon>
        <taxon>Metastrongylidae</taxon>
        <taxon>Angiostrongylus</taxon>
    </lineage>
</organism>
<evidence type="ECO:0000256" key="4">
    <source>
        <dbReference type="ARBA" id="ARBA00022723"/>
    </source>
</evidence>
<dbReference type="AlphaFoldDB" id="C7BVS7"/>